<dbReference type="KEGG" id="nyu:D7D52_26165"/>
<accession>A0A386ZPR5</accession>
<proteinExistence type="predicted"/>
<evidence type="ECO:0000313" key="2">
    <source>
        <dbReference type="Proteomes" id="UP000267164"/>
    </source>
</evidence>
<reference evidence="1 2" key="1">
    <citation type="submission" date="2018-09" db="EMBL/GenBank/DDBJ databases">
        <title>Nocardia yunnanensis sp. nov., an actinomycete isolated from a soil sample.</title>
        <authorList>
            <person name="Zhang J."/>
        </authorList>
    </citation>
    <scope>NUCLEOTIDE SEQUENCE [LARGE SCALE GENOMIC DNA]</scope>
    <source>
        <strain evidence="1 2">CFHS0054</strain>
    </source>
</reference>
<dbReference type="AlphaFoldDB" id="A0A386ZPR5"/>
<gene>
    <name evidence="1" type="ORF">D7D52_26165</name>
</gene>
<dbReference type="RefSeq" id="WP_120744474.1">
    <property type="nucleotide sequence ID" value="NZ_CP032568.1"/>
</dbReference>
<dbReference type="InterPro" id="IPR000801">
    <property type="entry name" value="Esterase-like"/>
</dbReference>
<dbReference type="Pfam" id="PF00756">
    <property type="entry name" value="Esterase"/>
    <property type="match status" value="1"/>
</dbReference>
<dbReference type="PANTHER" id="PTHR48098">
    <property type="entry name" value="ENTEROCHELIN ESTERASE-RELATED"/>
    <property type="match status" value="1"/>
</dbReference>
<protein>
    <submittedName>
        <fullName evidence="1">Esterase family protein</fullName>
    </submittedName>
</protein>
<dbReference type="OrthoDB" id="4366784at2"/>
<keyword evidence="2" id="KW-1185">Reference proteome</keyword>
<evidence type="ECO:0000313" key="1">
    <source>
        <dbReference type="EMBL" id="AYF79398.1"/>
    </source>
</evidence>
<organism evidence="1 2">
    <name type="scientific">Nocardia yunnanensis</name>
    <dbReference type="NCBI Taxonomy" id="2382165"/>
    <lineage>
        <taxon>Bacteria</taxon>
        <taxon>Bacillati</taxon>
        <taxon>Actinomycetota</taxon>
        <taxon>Actinomycetes</taxon>
        <taxon>Mycobacteriales</taxon>
        <taxon>Nocardiaceae</taxon>
        <taxon>Nocardia</taxon>
    </lineage>
</organism>
<dbReference type="InterPro" id="IPR050583">
    <property type="entry name" value="Mycobacterial_A85_antigen"/>
</dbReference>
<sequence>MPFVPRLPRVSRRHRIRSRWGARLLTVGVGALAIPAASAVATPEIVLAAPISGPVHRTPAGGFEELMVPSSMGPVKVQVQWAKNGGGAALYLLDGLRARDDQNAWVINTNAMQQFENDDVTLVMPVGGQSSWYADWVSPSNTNGQKFTYRWETFLTKELPDFLAGYGVSRTDNAVAGLSMSGPAALRLAAFYPKQFKHASSFSGPLNLTAPGMPEAMRVMMLSAGQFNRDSLAPPWSPTWLRMDPFVFAPQLRGVPMYISAATGLPGEYDRPNSAGAVVDTFDAMWIESLAMVGTRALQARLSSLNIPAVYDFPVAGTHSWKYWEGELWKARPYILSALNT</sequence>
<dbReference type="Gene3D" id="3.40.50.1820">
    <property type="entry name" value="alpha/beta hydrolase"/>
    <property type="match status" value="1"/>
</dbReference>
<name>A0A386ZPR5_9NOCA</name>
<dbReference type="EMBL" id="CP032568">
    <property type="protein sequence ID" value="AYF79398.1"/>
    <property type="molecule type" value="Genomic_DNA"/>
</dbReference>
<dbReference type="GO" id="GO:0016747">
    <property type="term" value="F:acyltransferase activity, transferring groups other than amino-acyl groups"/>
    <property type="evidence" value="ECO:0007669"/>
    <property type="project" value="TreeGrafter"/>
</dbReference>
<dbReference type="Proteomes" id="UP000267164">
    <property type="component" value="Chromosome"/>
</dbReference>
<dbReference type="PANTHER" id="PTHR48098:SF1">
    <property type="entry name" value="DIACYLGLYCEROL ACYLTRANSFERASE_MYCOLYLTRANSFERASE AG85A"/>
    <property type="match status" value="1"/>
</dbReference>
<dbReference type="SUPFAM" id="SSF53474">
    <property type="entry name" value="alpha/beta-Hydrolases"/>
    <property type="match status" value="1"/>
</dbReference>
<dbReference type="InterPro" id="IPR029058">
    <property type="entry name" value="AB_hydrolase_fold"/>
</dbReference>